<reference evidence="1 2" key="1">
    <citation type="journal article" date="2018" name="Front. Plant Sci.">
        <title>Red Clover (Trifolium pratense) and Zigzag Clover (T. medium) - A Picture of Genomic Similarities and Differences.</title>
        <authorList>
            <person name="Dluhosova J."/>
            <person name="Istvanek J."/>
            <person name="Nedelnik J."/>
            <person name="Repkova J."/>
        </authorList>
    </citation>
    <scope>NUCLEOTIDE SEQUENCE [LARGE SCALE GENOMIC DNA]</scope>
    <source>
        <strain evidence="2">cv. 10/8</strain>
        <tissue evidence="1">Leaf</tissue>
    </source>
</reference>
<proteinExistence type="predicted"/>
<dbReference type="Proteomes" id="UP000265520">
    <property type="component" value="Unassembled WGS sequence"/>
</dbReference>
<name>A0A392SMP2_9FABA</name>
<accession>A0A392SMP2</accession>
<sequence length="40" mass="4638">EVPLTVEMRWATLGLCLLGHARRVEEEDFLSLRPCPEQRS</sequence>
<protein>
    <submittedName>
        <fullName evidence="1">Uncharacterized protein</fullName>
    </submittedName>
</protein>
<evidence type="ECO:0000313" key="1">
    <source>
        <dbReference type="EMBL" id="MCI49265.1"/>
    </source>
</evidence>
<comment type="caution">
    <text evidence="1">The sequence shown here is derived from an EMBL/GenBank/DDBJ whole genome shotgun (WGS) entry which is preliminary data.</text>
</comment>
<evidence type="ECO:0000313" key="2">
    <source>
        <dbReference type="Proteomes" id="UP000265520"/>
    </source>
</evidence>
<feature type="non-terminal residue" evidence="1">
    <location>
        <position position="1"/>
    </location>
</feature>
<organism evidence="1 2">
    <name type="scientific">Trifolium medium</name>
    <dbReference type="NCBI Taxonomy" id="97028"/>
    <lineage>
        <taxon>Eukaryota</taxon>
        <taxon>Viridiplantae</taxon>
        <taxon>Streptophyta</taxon>
        <taxon>Embryophyta</taxon>
        <taxon>Tracheophyta</taxon>
        <taxon>Spermatophyta</taxon>
        <taxon>Magnoliopsida</taxon>
        <taxon>eudicotyledons</taxon>
        <taxon>Gunneridae</taxon>
        <taxon>Pentapetalae</taxon>
        <taxon>rosids</taxon>
        <taxon>fabids</taxon>
        <taxon>Fabales</taxon>
        <taxon>Fabaceae</taxon>
        <taxon>Papilionoideae</taxon>
        <taxon>50 kb inversion clade</taxon>
        <taxon>NPAAA clade</taxon>
        <taxon>Hologalegina</taxon>
        <taxon>IRL clade</taxon>
        <taxon>Trifolieae</taxon>
        <taxon>Trifolium</taxon>
    </lineage>
</organism>
<dbReference type="AlphaFoldDB" id="A0A392SMP2"/>
<keyword evidence="2" id="KW-1185">Reference proteome</keyword>
<dbReference type="EMBL" id="LXQA010398705">
    <property type="protein sequence ID" value="MCI49265.1"/>
    <property type="molecule type" value="Genomic_DNA"/>
</dbReference>